<evidence type="ECO:0000256" key="3">
    <source>
        <dbReference type="ARBA" id="ARBA00023295"/>
    </source>
</evidence>
<dbReference type="RefSeq" id="WP_205142799.1">
    <property type="nucleotide sequence ID" value="NZ_JAFBDN010000001.1"/>
</dbReference>
<evidence type="ECO:0000313" key="6">
    <source>
        <dbReference type="Proteomes" id="UP001057481"/>
    </source>
</evidence>
<comment type="similarity">
    <text evidence="1 4">Belongs to the glycosyl hydrolase 53 family.</text>
</comment>
<dbReference type="InterPro" id="IPR017853">
    <property type="entry name" value="GH"/>
</dbReference>
<dbReference type="Pfam" id="PF07745">
    <property type="entry name" value="Glyco_hydro_53"/>
    <property type="match status" value="1"/>
</dbReference>
<dbReference type="Gene3D" id="3.20.20.80">
    <property type="entry name" value="Glycosidases"/>
    <property type="match status" value="1"/>
</dbReference>
<dbReference type="GO" id="GO:0016787">
    <property type="term" value="F:hydrolase activity"/>
    <property type="evidence" value="ECO:0007669"/>
    <property type="project" value="UniProtKB-KW"/>
</dbReference>
<sequence length="125" mass="13226">MNKQPGIFRASTLAITLLTASSTLLAPLPTIVSADNGADTTTATQTTKNTVNYDELNNTISQLNLSKAQKAAGLNVSKYADNPAKLAQMVKQYTTDTLNTFKKSGIKVGMVQVGNEFTSHSKSGS</sequence>
<evidence type="ECO:0000256" key="2">
    <source>
        <dbReference type="ARBA" id="ARBA00022801"/>
    </source>
</evidence>
<evidence type="ECO:0000313" key="5">
    <source>
        <dbReference type="EMBL" id="MCM2437341.1"/>
    </source>
</evidence>
<keyword evidence="6" id="KW-1185">Reference proteome</keyword>
<keyword evidence="4" id="KW-0732">Signal</keyword>
<name>A0ABT0VI58_9LACO</name>
<keyword evidence="2 4" id="KW-0378">Hydrolase</keyword>
<gene>
    <name evidence="5" type="ORF">KAK10_05390</name>
</gene>
<dbReference type="EMBL" id="JAGMVS010000062">
    <property type="protein sequence ID" value="MCM2437341.1"/>
    <property type="molecule type" value="Genomic_DNA"/>
</dbReference>
<evidence type="ECO:0000256" key="1">
    <source>
        <dbReference type="ARBA" id="ARBA00010687"/>
    </source>
</evidence>
<comment type="catalytic activity">
    <reaction evidence="4">
        <text>The enzyme specifically hydrolyzes (1-&gt;4)-beta-D-galactosidic linkages in type I arabinogalactans.</text>
        <dbReference type="EC" id="3.2.1.89"/>
    </reaction>
</comment>
<organism evidence="5 6">
    <name type="scientific">Periweissella beninensis</name>
    <dbReference type="NCBI Taxonomy" id="504936"/>
    <lineage>
        <taxon>Bacteria</taxon>
        <taxon>Bacillati</taxon>
        <taxon>Bacillota</taxon>
        <taxon>Bacilli</taxon>
        <taxon>Lactobacillales</taxon>
        <taxon>Lactobacillaceae</taxon>
        <taxon>Periweissella</taxon>
    </lineage>
</organism>
<reference evidence="5" key="1">
    <citation type="submission" date="2021-04" db="EMBL/GenBank/DDBJ databases">
        <title>Taxonomic assessment of Weissella genus.</title>
        <authorList>
            <person name="Fanelli F."/>
            <person name="Chieffi D."/>
            <person name="Dell'Aquila A."/>
            <person name="Gyu-Sung C."/>
            <person name="Franz C.M.A.P."/>
            <person name="Fusco V."/>
        </authorList>
    </citation>
    <scope>NUCLEOTIDE SEQUENCE</scope>
    <source>
        <strain evidence="5">LMG 25373</strain>
    </source>
</reference>
<dbReference type="Proteomes" id="UP001057481">
    <property type="component" value="Unassembled WGS sequence"/>
</dbReference>
<comment type="caution">
    <text evidence="5">The sequence shown here is derived from an EMBL/GenBank/DDBJ whole genome shotgun (WGS) entry which is preliminary data.</text>
</comment>
<dbReference type="InterPro" id="IPR011683">
    <property type="entry name" value="Glyco_hydro_53"/>
</dbReference>
<accession>A0ABT0VI58</accession>
<evidence type="ECO:0000256" key="4">
    <source>
        <dbReference type="RuleBase" id="RU361192"/>
    </source>
</evidence>
<proteinExistence type="inferred from homology"/>
<feature type="signal peptide" evidence="4">
    <location>
        <begin position="1"/>
        <end position="26"/>
    </location>
</feature>
<dbReference type="SUPFAM" id="SSF51445">
    <property type="entry name" value="(Trans)glycosidases"/>
    <property type="match status" value="1"/>
</dbReference>
<dbReference type="EC" id="3.2.1.89" evidence="4"/>
<feature type="chain" id="PRO_5045007753" description="Arabinogalactan endo-beta-1,4-galactanase" evidence="4">
    <location>
        <begin position="27"/>
        <end position="125"/>
    </location>
</feature>
<keyword evidence="3 4" id="KW-0326">Glycosidase</keyword>
<protein>
    <recommendedName>
        <fullName evidence="4">Arabinogalactan endo-beta-1,4-galactanase</fullName>
        <ecNumber evidence="4">3.2.1.89</ecNumber>
    </recommendedName>
</protein>